<dbReference type="EMBL" id="LXFE01000167">
    <property type="protein sequence ID" value="OLL26566.1"/>
    <property type="molecule type" value="Genomic_DNA"/>
</dbReference>
<proteinExistence type="predicted"/>
<feature type="compositionally biased region" description="Basic and acidic residues" evidence="1">
    <location>
        <begin position="33"/>
        <end position="45"/>
    </location>
</feature>
<name>A0A1U7LV63_NEOID</name>
<dbReference type="AlphaFoldDB" id="A0A1U7LV63"/>
<accession>A0A1U7LV63</accession>
<feature type="region of interest" description="Disordered" evidence="1">
    <location>
        <begin position="22"/>
        <end position="45"/>
    </location>
</feature>
<dbReference type="GO" id="GO:0004386">
    <property type="term" value="F:helicase activity"/>
    <property type="evidence" value="ECO:0007669"/>
    <property type="project" value="UniProtKB-KW"/>
</dbReference>
<sequence>MSTNTSRKLRAKADDFVLTIEDDEESELSASEDSSHEVLPEENATKKRKCADIDLDFDFDAAGYGRQDLGTMQEWGFDKAKDAMKTKRKKDINIEDIIKRHRSAQGTHLLIESVEEHGPEVSDEISYEWEDESEAFGNFALDDEDIGMNNI</sequence>
<organism evidence="2 3">
    <name type="scientific">Neolecta irregularis (strain DAH-3)</name>
    <dbReference type="NCBI Taxonomy" id="1198029"/>
    <lineage>
        <taxon>Eukaryota</taxon>
        <taxon>Fungi</taxon>
        <taxon>Dikarya</taxon>
        <taxon>Ascomycota</taxon>
        <taxon>Taphrinomycotina</taxon>
        <taxon>Neolectales</taxon>
        <taxon>Neolectaceae</taxon>
        <taxon>Neolecta</taxon>
    </lineage>
</organism>
<keyword evidence="2" id="KW-0547">Nucleotide-binding</keyword>
<keyword evidence="2" id="KW-0067">ATP-binding</keyword>
<evidence type="ECO:0000313" key="2">
    <source>
        <dbReference type="EMBL" id="OLL26566.1"/>
    </source>
</evidence>
<protein>
    <submittedName>
        <fullName evidence="2">ATP-dependent RNA helicase drs1</fullName>
    </submittedName>
</protein>
<evidence type="ECO:0000256" key="1">
    <source>
        <dbReference type="SAM" id="MobiDB-lite"/>
    </source>
</evidence>
<reference evidence="2 3" key="1">
    <citation type="submission" date="2016-04" db="EMBL/GenBank/DDBJ databases">
        <title>Evolutionary innovation and constraint leading to complex multicellularity in the Ascomycota.</title>
        <authorList>
            <person name="Cisse O."/>
            <person name="Nguyen A."/>
            <person name="Hewitt D.A."/>
            <person name="Jedd G."/>
            <person name="Stajich J.E."/>
        </authorList>
    </citation>
    <scope>NUCLEOTIDE SEQUENCE [LARGE SCALE GENOMIC DNA]</scope>
    <source>
        <strain evidence="2 3">DAH-3</strain>
    </source>
</reference>
<keyword evidence="2" id="KW-0347">Helicase</keyword>
<evidence type="ECO:0000313" key="3">
    <source>
        <dbReference type="Proteomes" id="UP000186594"/>
    </source>
</evidence>
<comment type="caution">
    <text evidence="2">The sequence shown here is derived from an EMBL/GenBank/DDBJ whole genome shotgun (WGS) entry which is preliminary data.</text>
</comment>
<gene>
    <name evidence="2" type="ORF">NEOLI_000287</name>
</gene>
<keyword evidence="3" id="KW-1185">Reference proteome</keyword>
<dbReference type="Proteomes" id="UP000186594">
    <property type="component" value="Unassembled WGS sequence"/>
</dbReference>
<keyword evidence="2" id="KW-0378">Hydrolase</keyword>